<dbReference type="SMART" id="SM00148">
    <property type="entry name" value="PLCXc"/>
    <property type="match status" value="1"/>
</dbReference>
<evidence type="ECO:0000256" key="6">
    <source>
        <dbReference type="SAM" id="SignalP"/>
    </source>
</evidence>
<comment type="caution">
    <text evidence="9">The sequence shown here is derived from an EMBL/GenBank/DDBJ whole genome shotgun (WGS) entry which is preliminary data.</text>
</comment>
<evidence type="ECO:0000259" key="8">
    <source>
        <dbReference type="SMART" id="SM00458"/>
    </source>
</evidence>
<gene>
    <name evidence="9" type="ORF">EIZ48_08860</name>
</gene>
<feature type="chain" id="PRO_5045302529" description="1-phosphatidylinositol phosphodiesterase" evidence="6">
    <location>
        <begin position="26"/>
        <end position="479"/>
    </location>
</feature>
<dbReference type="PANTHER" id="PTHR13593:SF103">
    <property type="entry name" value="RE10370P"/>
    <property type="match status" value="1"/>
</dbReference>
<feature type="domain" description="Ricin B lectin" evidence="8">
    <location>
        <begin position="347"/>
        <end position="479"/>
    </location>
</feature>
<reference evidence="9 10" key="1">
    <citation type="journal article" date="2017" name="Int. J. Syst. Evol. Microbiol.">
        <title>Photobacterium alginatilyticum sp. nov., a marine bacterium isolated from bottom seawater.</title>
        <authorList>
            <person name="Wang X."/>
            <person name="Wang Y."/>
            <person name="Yang X."/>
            <person name="Sun H."/>
            <person name="Li B."/>
            <person name="Zhang X.H."/>
        </authorList>
    </citation>
    <scope>NUCLEOTIDE SEQUENCE [LARGE SCALE GENOMIC DNA]</scope>
    <source>
        <strain evidence="9 10">P03D4</strain>
    </source>
</reference>
<dbReference type="InterPro" id="IPR000772">
    <property type="entry name" value="Ricin_B_lectin"/>
</dbReference>
<dbReference type="SUPFAM" id="SSF50370">
    <property type="entry name" value="Ricin B-like lectins"/>
    <property type="match status" value="1"/>
</dbReference>
<feature type="signal peptide" evidence="6">
    <location>
        <begin position="1"/>
        <end position="25"/>
    </location>
</feature>
<evidence type="ECO:0000256" key="1">
    <source>
        <dbReference type="ARBA" id="ARBA00001316"/>
    </source>
</evidence>
<feature type="domain" description="Phosphatidylinositol-specific phospholipase C X" evidence="7">
    <location>
        <begin position="44"/>
        <end position="201"/>
    </location>
</feature>
<name>A0ABW9YHG0_9GAMM</name>
<dbReference type="Gene3D" id="3.20.20.190">
    <property type="entry name" value="Phosphatidylinositol (PI) phosphodiesterase"/>
    <property type="match status" value="1"/>
</dbReference>
<evidence type="ECO:0000313" key="9">
    <source>
        <dbReference type="EMBL" id="NBI52683.1"/>
    </source>
</evidence>
<keyword evidence="6" id="KW-0732">Signal</keyword>
<dbReference type="EC" id="4.6.1.13" evidence="2"/>
<evidence type="ECO:0000256" key="2">
    <source>
        <dbReference type="ARBA" id="ARBA00012581"/>
    </source>
</evidence>
<dbReference type="CDD" id="cd08587">
    <property type="entry name" value="PI-PLCXDc_like"/>
    <property type="match status" value="1"/>
</dbReference>
<evidence type="ECO:0000313" key="10">
    <source>
        <dbReference type="Proteomes" id="UP000738517"/>
    </source>
</evidence>
<evidence type="ECO:0000259" key="7">
    <source>
        <dbReference type="SMART" id="SM00148"/>
    </source>
</evidence>
<accession>A0ABW9YHG0</accession>
<dbReference type="InterPro" id="IPR035992">
    <property type="entry name" value="Ricin_B-like_lectins"/>
</dbReference>
<evidence type="ECO:0000256" key="3">
    <source>
        <dbReference type="ARBA" id="ARBA00019758"/>
    </source>
</evidence>
<dbReference type="InterPro" id="IPR051057">
    <property type="entry name" value="PI-PLC_domain"/>
</dbReference>
<dbReference type="PROSITE" id="PS50007">
    <property type="entry name" value="PIPLC_X_DOMAIN"/>
    <property type="match status" value="1"/>
</dbReference>
<dbReference type="Proteomes" id="UP000738517">
    <property type="component" value="Unassembled WGS sequence"/>
</dbReference>
<dbReference type="InterPro" id="IPR000909">
    <property type="entry name" value="PLipase_C_PInositol-sp_X_dom"/>
</dbReference>
<comment type="catalytic activity">
    <reaction evidence="1">
        <text>a 1,2-diacyl-sn-glycero-3-phospho-(1D-myo-inositol) = 1D-myo-inositol 1,2-cyclic phosphate + a 1,2-diacyl-sn-glycerol</text>
        <dbReference type="Rhea" id="RHEA:17093"/>
        <dbReference type="ChEBI" id="CHEBI:17815"/>
        <dbReference type="ChEBI" id="CHEBI:57880"/>
        <dbReference type="ChEBI" id="CHEBI:58484"/>
        <dbReference type="EC" id="4.6.1.13"/>
    </reaction>
</comment>
<protein>
    <recommendedName>
        <fullName evidence="3">1-phosphatidylinositol phosphodiesterase</fullName>
        <ecNumber evidence="2">4.6.1.13</ecNumber>
    </recommendedName>
    <alternativeName>
        <fullName evidence="4">Phosphatidylinositol diacylglycerol-lyase</fullName>
    </alternativeName>
    <alternativeName>
        <fullName evidence="5">Phosphatidylinositol-specific phospholipase C</fullName>
    </alternativeName>
</protein>
<dbReference type="SMART" id="SM00458">
    <property type="entry name" value="RICIN"/>
    <property type="match status" value="1"/>
</dbReference>
<sequence>MKFIRKLTCSACMLTALAFSMGAQATTCSGGGEYSGWMERLYSQDSDVRLRDIAIPGTHDAGTFSIKSLASIEAVSVTQSRDLCQQAKDGIRYFDLRVSNDDDNNKFIIVHGIIRGEDLPLVLDPLYEFAKSHPKEILILDFQELNDFADNTDVQRFNDYFLTKFSNLLIPNNAAGISYNSGNIQISDAWNMNRNIIALAKDSKVLASSKYYWHRGSNIDSPWANAATVEDLKVYQDAQLLNHQNTNQFYVSQMQLTFMGSGGILDKLTTLKSMADEFNTYLSQWMMSYEIDQGLEPNIIMVDYYERRSKVVETSLAINLYRKNIASLAGVKSFFPNNYGAIYPLFGNVNFRQLKNGYDKCLDLEDRSLENGNEIHQWSCHDADSQRWYLDSEGYLRNKMNFNKCATVSGSGDKGSNVEIWDCNEQINQRWSEYGDHGLRSQYGKQNMLDIKGGYWSTNGSKAHLWTHHGGDSQRWYWH</sequence>
<dbReference type="Pfam" id="PF00652">
    <property type="entry name" value="Ricin_B_lectin"/>
    <property type="match status" value="1"/>
</dbReference>
<dbReference type="InterPro" id="IPR017946">
    <property type="entry name" value="PLC-like_Pdiesterase_TIM-brl"/>
</dbReference>
<dbReference type="CDD" id="cd23456">
    <property type="entry name" value="beta-trefoil_Ricin_SCDase"/>
    <property type="match status" value="1"/>
</dbReference>
<evidence type="ECO:0000256" key="4">
    <source>
        <dbReference type="ARBA" id="ARBA00030474"/>
    </source>
</evidence>
<organism evidence="9 10">
    <name type="scientific">Photobacterium alginatilyticum</name>
    <dbReference type="NCBI Taxonomy" id="1775171"/>
    <lineage>
        <taxon>Bacteria</taxon>
        <taxon>Pseudomonadati</taxon>
        <taxon>Pseudomonadota</taxon>
        <taxon>Gammaproteobacteria</taxon>
        <taxon>Vibrionales</taxon>
        <taxon>Vibrionaceae</taxon>
        <taxon>Photobacterium</taxon>
    </lineage>
</organism>
<dbReference type="EMBL" id="RSEJ01000007">
    <property type="protein sequence ID" value="NBI52683.1"/>
    <property type="molecule type" value="Genomic_DNA"/>
</dbReference>
<dbReference type="RefSeq" id="WP_160650233.1">
    <property type="nucleotide sequence ID" value="NZ_RSEJ01000007.1"/>
</dbReference>
<dbReference type="SUPFAM" id="SSF51695">
    <property type="entry name" value="PLC-like phosphodiesterases"/>
    <property type="match status" value="1"/>
</dbReference>
<proteinExistence type="predicted"/>
<dbReference type="Gene3D" id="2.80.10.50">
    <property type="match status" value="1"/>
</dbReference>
<evidence type="ECO:0000256" key="5">
    <source>
        <dbReference type="ARBA" id="ARBA00030782"/>
    </source>
</evidence>
<keyword evidence="10" id="KW-1185">Reference proteome</keyword>
<dbReference type="PROSITE" id="PS50231">
    <property type="entry name" value="RICIN_B_LECTIN"/>
    <property type="match status" value="1"/>
</dbReference>
<dbReference type="PANTHER" id="PTHR13593">
    <property type="match status" value="1"/>
</dbReference>